<dbReference type="GO" id="GO:0006207">
    <property type="term" value="P:'de novo' pyrimidine nucleobase biosynthetic process"/>
    <property type="evidence" value="ECO:0007669"/>
    <property type="project" value="InterPro"/>
</dbReference>
<dbReference type="EMBL" id="CP027860">
    <property type="protein sequence ID" value="AVP99674.1"/>
    <property type="molecule type" value="Genomic_DNA"/>
</dbReference>
<evidence type="ECO:0000259" key="9">
    <source>
        <dbReference type="Pfam" id="PF02729"/>
    </source>
</evidence>
<evidence type="ECO:0000256" key="3">
    <source>
        <dbReference type="ARBA" id="ARBA00022679"/>
    </source>
</evidence>
<feature type="binding site" evidence="7">
    <location>
        <position position="145"/>
    </location>
    <ligand>
        <name>carbamoyl phosphate</name>
        <dbReference type="ChEBI" id="CHEBI:58228"/>
    </ligand>
</feature>
<dbReference type="Proteomes" id="UP000241074">
    <property type="component" value="Chromosome"/>
</dbReference>
<evidence type="ECO:0000256" key="4">
    <source>
        <dbReference type="ARBA" id="ARBA00022975"/>
    </source>
</evidence>
<comment type="function">
    <text evidence="5 7">Catalyzes the condensation of carbamoyl phosphate and aspartate to form carbamoyl aspartate and inorganic phosphate, the committed step in the de novo pyrimidine nucleotide biosynthesis pathway.</text>
</comment>
<comment type="similarity">
    <text evidence="2 7">Belongs to the aspartate/ornithine carbamoyltransferase superfamily. ATCase family.</text>
</comment>
<dbReference type="Gene3D" id="3.40.50.1370">
    <property type="entry name" value="Aspartate/ornithine carbamoyltransferase"/>
    <property type="match status" value="2"/>
</dbReference>
<feature type="binding site" evidence="7">
    <location>
        <position position="179"/>
    </location>
    <ligand>
        <name>L-aspartate</name>
        <dbReference type="ChEBI" id="CHEBI:29991"/>
    </ligand>
</feature>
<reference evidence="10 11" key="2">
    <citation type="submission" date="2018-03" db="EMBL/GenBank/DDBJ databases">
        <authorList>
            <person name="Keele B.F."/>
        </authorList>
    </citation>
    <scope>NUCLEOTIDE SEQUENCE [LARGE SCALE GENOMIC DNA]</scope>
    <source>
        <strain evidence="10 11">D13</strain>
    </source>
</reference>
<dbReference type="GO" id="GO:0006520">
    <property type="term" value="P:amino acid metabolic process"/>
    <property type="evidence" value="ECO:0007669"/>
    <property type="project" value="InterPro"/>
</dbReference>
<dbReference type="Pfam" id="PF00185">
    <property type="entry name" value="OTCace"/>
    <property type="match status" value="1"/>
</dbReference>
<sequence>MRHVQFAEDGRLRHLITLDGVSRQELEALIETALALRQTALRPVNKLPTLRGRTVVNLFFEPSTRTRTSFELAAVRLSADVVNFDVAHSSTKKGETLIDTLRTLEAMRCDLFVVRHKENGTPALLAEHAQPGVAIVNGGDGNHAHPTQGLLDMLTIRRHKGEDFSKLSVAVIGDILHSRVARSDIQALKTLGVQDLRLAAPAELLAPELRAFGQVFDRIDHAIAGADVIMMLRLQKERMDQALIASDADYFRQWGLSQERLALAKPDAIVMHPGPMNREVEIASSVADGPQSVILEQVGNGVPMRMAVMSRLLAG</sequence>
<organism evidence="10 11">
    <name type="scientific">Ahniella affigens</name>
    <dbReference type="NCBI Taxonomy" id="2021234"/>
    <lineage>
        <taxon>Bacteria</taxon>
        <taxon>Pseudomonadati</taxon>
        <taxon>Pseudomonadota</taxon>
        <taxon>Gammaproteobacteria</taxon>
        <taxon>Lysobacterales</taxon>
        <taxon>Rhodanobacteraceae</taxon>
        <taxon>Ahniella</taxon>
    </lineage>
</organism>
<dbReference type="AlphaFoldDB" id="A0A2P1PXZ0"/>
<dbReference type="InterPro" id="IPR002082">
    <property type="entry name" value="Asp_carbamoyltransf"/>
</dbReference>
<dbReference type="OrthoDB" id="9802587at2"/>
<keyword evidence="11" id="KW-1185">Reference proteome</keyword>
<evidence type="ECO:0000256" key="5">
    <source>
        <dbReference type="ARBA" id="ARBA00043884"/>
    </source>
</evidence>
<keyword evidence="3 7" id="KW-0808">Transferase</keyword>
<feature type="binding site" evidence="7">
    <location>
        <position position="275"/>
    </location>
    <ligand>
        <name>carbamoyl phosphate</name>
        <dbReference type="ChEBI" id="CHEBI:58228"/>
    </ligand>
</feature>
<dbReference type="UniPathway" id="UPA00070">
    <property type="reaction ID" value="UER00116"/>
</dbReference>
<accession>A0A2P1PXZ0</accession>
<protein>
    <recommendedName>
        <fullName evidence="7">Aspartate carbamoyltransferase</fullName>
        <ecNumber evidence="7">2.1.3.2</ecNumber>
    </recommendedName>
    <alternativeName>
        <fullName evidence="7">Aspartate transcarbamylase</fullName>
        <shortName evidence="7">ATCase</shortName>
    </alternativeName>
</protein>
<feature type="binding site" evidence="7">
    <location>
        <position position="65"/>
    </location>
    <ligand>
        <name>carbamoyl phosphate</name>
        <dbReference type="ChEBI" id="CHEBI:58228"/>
    </ligand>
</feature>
<dbReference type="PRINTS" id="PR00100">
    <property type="entry name" value="AOTCASE"/>
</dbReference>
<dbReference type="NCBIfam" id="NF002032">
    <property type="entry name" value="PRK00856.1"/>
    <property type="match status" value="1"/>
</dbReference>
<dbReference type="GO" id="GO:0016597">
    <property type="term" value="F:amino acid binding"/>
    <property type="evidence" value="ECO:0007669"/>
    <property type="project" value="InterPro"/>
</dbReference>
<dbReference type="PROSITE" id="PS00097">
    <property type="entry name" value="CARBAMOYLTRANSFERASE"/>
    <property type="match status" value="1"/>
</dbReference>
<dbReference type="HAMAP" id="MF_00001">
    <property type="entry name" value="Asp_carb_tr"/>
    <property type="match status" value="1"/>
</dbReference>
<dbReference type="PANTHER" id="PTHR45753:SF6">
    <property type="entry name" value="ASPARTATE CARBAMOYLTRANSFERASE"/>
    <property type="match status" value="1"/>
</dbReference>
<dbReference type="Pfam" id="PF02729">
    <property type="entry name" value="OTCace_N"/>
    <property type="match status" value="1"/>
</dbReference>
<dbReference type="GO" id="GO:0044205">
    <property type="term" value="P:'de novo' UMP biosynthetic process"/>
    <property type="evidence" value="ECO:0007669"/>
    <property type="project" value="UniProtKB-UniRule"/>
</dbReference>
<feature type="binding site" evidence="7">
    <location>
        <position position="66"/>
    </location>
    <ligand>
        <name>carbamoyl phosphate</name>
        <dbReference type="ChEBI" id="CHEBI:58228"/>
    </ligand>
</feature>
<evidence type="ECO:0000256" key="6">
    <source>
        <dbReference type="ARBA" id="ARBA00048859"/>
    </source>
</evidence>
<feature type="binding site" evidence="7">
    <location>
        <position position="233"/>
    </location>
    <ligand>
        <name>L-aspartate</name>
        <dbReference type="ChEBI" id="CHEBI:29991"/>
    </ligand>
</feature>
<dbReference type="GO" id="GO:0005829">
    <property type="term" value="C:cytosol"/>
    <property type="evidence" value="ECO:0007669"/>
    <property type="project" value="TreeGrafter"/>
</dbReference>
<keyword evidence="4 7" id="KW-0665">Pyrimidine biosynthesis</keyword>
<comment type="catalytic activity">
    <reaction evidence="6 7">
        <text>carbamoyl phosphate + L-aspartate = N-carbamoyl-L-aspartate + phosphate + H(+)</text>
        <dbReference type="Rhea" id="RHEA:20013"/>
        <dbReference type="ChEBI" id="CHEBI:15378"/>
        <dbReference type="ChEBI" id="CHEBI:29991"/>
        <dbReference type="ChEBI" id="CHEBI:32814"/>
        <dbReference type="ChEBI" id="CHEBI:43474"/>
        <dbReference type="ChEBI" id="CHEBI:58228"/>
        <dbReference type="EC" id="2.1.3.2"/>
    </reaction>
</comment>
<dbReference type="InterPro" id="IPR006132">
    <property type="entry name" value="Asp/Orn_carbamoyltranf_P-bd"/>
</dbReference>
<dbReference type="InterPro" id="IPR006130">
    <property type="entry name" value="Asp/Orn_carbamoylTrfase"/>
</dbReference>
<feature type="binding site" evidence="7">
    <location>
        <position position="148"/>
    </location>
    <ligand>
        <name>carbamoyl phosphate</name>
        <dbReference type="ChEBI" id="CHEBI:58228"/>
    </ligand>
</feature>
<comment type="subunit">
    <text evidence="7">Heterododecamer (2C3:3R2) of six catalytic PyrB chains organized as two trimers (C3), and six regulatory PyrI chains organized as three dimers (R2).</text>
</comment>
<evidence type="ECO:0000256" key="1">
    <source>
        <dbReference type="ARBA" id="ARBA00004852"/>
    </source>
</evidence>
<feature type="binding site" evidence="7">
    <location>
        <position position="115"/>
    </location>
    <ligand>
        <name>carbamoyl phosphate</name>
        <dbReference type="ChEBI" id="CHEBI:58228"/>
    </ligand>
</feature>
<evidence type="ECO:0000256" key="2">
    <source>
        <dbReference type="ARBA" id="ARBA00008896"/>
    </source>
</evidence>
<feature type="domain" description="Aspartate/ornithine carbamoyltransferase Asp/Orn-binding" evidence="8">
    <location>
        <begin position="166"/>
        <end position="310"/>
    </location>
</feature>
<dbReference type="EC" id="2.1.3.2" evidence="7"/>
<dbReference type="NCBIfam" id="TIGR00670">
    <property type="entry name" value="asp_carb_tr"/>
    <property type="match status" value="1"/>
</dbReference>
<dbReference type="InterPro" id="IPR006131">
    <property type="entry name" value="Asp_carbamoyltransf_Asp/Orn-bd"/>
</dbReference>
<gene>
    <name evidence="7 10" type="primary">pyrB</name>
    <name evidence="10" type="ORF">C7S18_21955</name>
</gene>
<feature type="binding site" evidence="7">
    <location>
        <position position="93"/>
    </location>
    <ligand>
        <name>L-aspartate</name>
        <dbReference type="ChEBI" id="CHEBI:29991"/>
    </ligand>
</feature>
<feature type="binding site" evidence="7">
    <location>
        <position position="274"/>
    </location>
    <ligand>
        <name>carbamoyl phosphate</name>
        <dbReference type="ChEBI" id="CHEBI:58228"/>
    </ligand>
</feature>
<feature type="domain" description="Aspartate/ornithine carbamoyltransferase carbamoyl-P binding" evidence="9">
    <location>
        <begin position="13"/>
        <end position="157"/>
    </location>
</feature>
<dbReference type="RefSeq" id="WP_106893590.1">
    <property type="nucleotide sequence ID" value="NZ_CP027860.1"/>
</dbReference>
<comment type="pathway">
    <text evidence="1 7">Pyrimidine metabolism; UMP biosynthesis via de novo pathway; (S)-dihydroorotate from bicarbonate: step 2/3.</text>
</comment>
<name>A0A2P1PXZ0_9GAMM</name>
<dbReference type="SUPFAM" id="SSF53671">
    <property type="entry name" value="Aspartate/ornithine carbamoyltransferase"/>
    <property type="match status" value="1"/>
</dbReference>
<dbReference type="GO" id="GO:0004070">
    <property type="term" value="F:aspartate carbamoyltransferase activity"/>
    <property type="evidence" value="ECO:0007669"/>
    <property type="project" value="UniProtKB-UniRule"/>
</dbReference>
<dbReference type="PRINTS" id="PR00101">
    <property type="entry name" value="ATCASE"/>
</dbReference>
<dbReference type="KEGG" id="xba:C7S18_21955"/>
<evidence type="ECO:0000259" key="8">
    <source>
        <dbReference type="Pfam" id="PF00185"/>
    </source>
</evidence>
<evidence type="ECO:0000313" key="11">
    <source>
        <dbReference type="Proteomes" id="UP000241074"/>
    </source>
</evidence>
<evidence type="ECO:0000256" key="7">
    <source>
        <dbReference type="HAMAP-Rule" id="MF_00001"/>
    </source>
</evidence>
<dbReference type="PANTHER" id="PTHR45753">
    <property type="entry name" value="ORNITHINE CARBAMOYLTRANSFERASE, MITOCHONDRIAL"/>
    <property type="match status" value="1"/>
</dbReference>
<evidence type="ECO:0000313" key="10">
    <source>
        <dbReference type="EMBL" id="AVP99674.1"/>
    </source>
</evidence>
<reference evidence="10 11" key="1">
    <citation type="submission" date="2018-03" db="EMBL/GenBank/DDBJ databases">
        <title>Ahniella affigens gen. nov., sp. nov., a gammaproteobacterium isolated from sandy soil near a stream.</title>
        <authorList>
            <person name="Ko Y."/>
            <person name="Kim J.-H."/>
        </authorList>
    </citation>
    <scope>NUCLEOTIDE SEQUENCE [LARGE SCALE GENOMIC DNA]</scope>
    <source>
        <strain evidence="10 11">D13</strain>
    </source>
</reference>
<dbReference type="InterPro" id="IPR036901">
    <property type="entry name" value="Asp/Orn_carbamoylTrfase_sf"/>
</dbReference>
<proteinExistence type="inferred from homology"/>